<dbReference type="OrthoDB" id="9810880at2"/>
<feature type="binding site" evidence="10">
    <location>
        <begin position="40"/>
        <end position="44"/>
    </location>
    <ligand>
        <name>4-amino-2-methyl-5-(diphosphooxymethyl)pyrimidine</name>
        <dbReference type="ChEBI" id="CHEBI:57841"/>
    </ligand>
</feature>
<comment type="catalytic activity">
    <reaction evidence="9 10 11">
        <text>2-[(2R,5Z)-2-carboxy-4-methylthiazol-5(2H)-ylidene]ethyl phosphate + 4-amino-2-methyl-5-(diphosphooxymethyl)pyrimidine + 2 H(+) = thiamine phosphate + CO2 + diphosphate</text>
        <dbReference type="Rhea" id="RHEA:47844"/>
        <dbReference type="ChEBI" id="CHEBI:15378"/>
        <dbReference type="ChEBI" id="CHEBI:16526"/>
        <dbReference type="ChEBI" id="CHEBI:33019"/>
        <dbReference type="ChEBI" id="CHEBI:37575"/>
        <dbReference type="ChEBI" id="CHEBI:57841"/>
        <dbReference type="ChEBI" id="CHEBI:62899"/>
        <dbReference type="EC" id="2.5.1.3"/>
    </reaction>
</comment>
<dbReference type="Pfam" id="PF02581">
    <property type="entry name" value="TMP-TENI"/>
    <property type="match status" value="1"/>
</dbReference>
<dbReference type="GO" id="GO:0009228">
    <property type="term" value="P:thiamine biosynthetic process"/>
    <property type="evidence" value="ECO:0007669"/>
    <property type="project" value="UniProtKB-KW"/>
</dbReference>
<dbReference type="NCBIfam" id="TIGR00693">
    <property type="entry name" value="thiE"/>
    <property type="match status" value="1"/>
</dbReference>
<evidence type="ECO:0000256" key="1">
    <source>
        <dbReference type="ARBA" id="ARBA00003814"/>
    </source>
</evidence>
<dbReference type="RefSeq" id="WP_126378757.1">
    <property type="nucleotide sequence ID" value="NZ_AP017378.1"/>
</dbReference>
<dbReference type="InterPro" id="IPR034291">
    <property type="entry name" value="TMP_synthase"/>
</dbReference>
<keyword evidence="5 10" id="KW-0460">Magnesium</keyword>
<evidence type="ECO:0000256" key="6">
    <source>
        <dbReference type="ARBA" id="ARBA00022977"/>
    </source>
</evidence>
<name>A0A2Z6AZ78_9BACT</name>
<evidence type="ECO:0000256" key="5">
    <source>
        <dbReference type="ARBA" id="ARBA00022842"/>
    </source>
</evidence>
<proteinExistence type="inferred from homology"/>
<keyword evidence="3 10" id="KW-0808">Transferase</keyword>
<comment type="catalytic activity">
    <reaction evidence="8 10 11">
        <text>2-(2-carboxy-4-methylthiazol-5-yl)ethyl phosphate + 4-amino-2-methyl-5-(diphosphooxymethyl)pyrimidine + 2 H(+) = thiamine phosphate + CO2 + diphosphate</text>
        <dbReference type="Rhea" id="RHEA:47848"/>
        <dbReference type="ChEBI" id="CHEBI:15378"/>
        <dbReference type="ChEBI" id="CHEBI:16526"/>
        <dbReference type="ChEBI" id="CHEBI:33019"/>
        <dbReference type="ChEBI" id="CHEBI:37575"/>
        <dbReference type="ChEBI" id="CHEBI:57841"/>
        <dbReference type="ChEBI" id="CHEBI:62890"/>
        <dbReference type="EC" id="2.5.1.3"/>
    </reaction>
</comment>
<evidence type="ECO:0000256" key="2">
    <source>
        <dbReference type="ARBA" id="ARBA00005165"/>
    </source>
</evidence>
<dbReference type="InterPro" id="IPR013785">
    <property type="entry name" value="Aldolase_TIM"/>
</dbReference>
<organism evidence="14 15">
    <name type="scientific">Desulfovibrio ferrophilus</name>
    <dbReference type="NCBI Taxonomy" id="241368"/>
    <lineage>
        <taxon>Bacteria</taxon>
        <taxon>Pseudomonadati</taxon>
        <taxon>Thermodesulfobacteriota</taxon>
        <taxon>Desulfovibrionia</taxon>
        <taxon>Desulfovibrionales</taxon>
        <taxon>Desulfovibrionaceae</taxon>
        <taxon>Desulfovibrio</taxon>
    </lineage>
</organism>
<keyword evidence="15" id="KW-1185">Reference proteome</keyword>
<dbReference type="CDD" id="cd00564">
    <property type="entry name" value="TMP_TenI"/>
    <property type="match status" value="1"/>
</dbReference>
<keyword evidence="6 10" id="KW-0784">Thiamine biosynthesis</keyword>
<evidence type="ECO:0000256" key="10">
    <source>
        <dbReference type="HAMAP-Rule" id="MF_00097"/>
    </source>
</evidence>
<evidence type="ECO:0000256" key="12">
    <source>
        <dbReference type="RuleBase" id="RU004253"/>
    </source>
</evidence>
<dbReference type="Proteomes" id="UP000269883">
    <property type="component" value="Chromosome"/>
</dbReference>
<dbReference type="GO" id="GO:0009229">
    <property type="term" value="P:thiamine diphosphate biosynthetic process"/>
    <property type="evidence" value="ECO:0007669"/>
    <property type="project" value="UniProtKB-UniRule"/>
</dbReference>
<evidence type="ECO:0000256" key="8">
    <source>
        <dbReference type="ARBA" id="ARBA00047851"/>
    </source>
</evidence>
<comment type="catalytic activity">
    <reaction evidence="7 10 11">
        <text>4-methyl-5-(2-phosphooxyethyl)-thiazole + 4-amino-2-methyl-5-(diphosphooxymethyl)pyrimidine + H(+) = thiamine phosphate + diphosphate</text>
        <dbReference type="Rhea" id="RHEA:22328"/>
        <dbReference type="ChEBI" id="CHEBI:15378"/>
        <dbReference type="ChEBI" id="CHEBI:33019"/>
        <dbReference type="ChEBI" id="CHEBI:37575"/>
        <dbReference type="ChEBI" id="CHEBI:57841"/>
        <dbReference type="ChEBI" id="CHEBI:58296"/>
        <dbReference type="EC" id="2.5.1.3"/>
    </reaction>
</comment>
<evidence type="ECO:0000259" key="13">
    <source>
        <dbReference type="Pfam" id="PF02581"/>
    </source>
</evidence>
<dbReference type="SUPFAM" id="SSF51391">
    <property type="entry name" value="Thiamin phosphate synthase"/>
    <property type="match status" value="1"/>
</dbReference>
<reference evidence="14 15" key="1">
    <citation type="journal article" date="2018" name="Sci. Adv.">
        <title>Multi-heme cytochromes provide a pathway for survival in energy-limited environments.</title>
        <authorList>
            <person name="Deng X."/>
            <person name="Dohmae N."/>
            <person name="Nealson K.H."/>
            <person name="Hashimoto K."/>
            <person name="Okamoto A."/>
        </authorList>
    </citation>
    <scope>NUCLEOTIDE SEQUENCE [LARGE SCALE GENOMIC DNA]</scope>
    <source>
        <strain evidence="14 15">IS5</strain>
    </source>
</reference>
<feature type="binding site" evidence="10">
    <location>
        <position position="140"/>
    </location>
    <ligand>
        <name>4-amino-2-methyl-5-(diphosphooxymethyl)pyrimidine</name>
        <dbReference type="ChEBI" id="CHEBI:57841"/>
    </ligand>
</feature>
<dbReference type="EC" id="2.5.1.3" evidence="10"/>
<comment type="similarity">
    <text evidence="10 11">Belongs to the thiamine-phosphate synthase family.</text>
</comment>
<dbReference type="KEGG" id="dfl:DFE_1838"/>
<accession>A0A2Z6AZ78</accession>
<feature type="binding site" evidence="10">
    <location>
        <position position="168"/>
    </location>
    <ligand>
        <name>2-[(2R,5Z)-2-carboxy-4-methylthiazol-5(2H)-ylidene]ethyl phosphate</name>
        <dbReference type="ChEBI" id="CHEBI:62899"/>
    </ligand>
</feature>
<comment type="function">
    <text evidence="1 10">Condenses 4-methyl-5-(beta-hydroxyethyl)thiazole monophosphate (THZ-P) and 2-methyl-4-amino-5-hydroxymethyl pyrimidine pyrophosphate (HMP-PP) to form thiamine monophosphate (TMP).</text>
</comment>
<gene>
    <name evidence="10 14" type="primary">thiE</name>
    <name evidence="14" type="ORF">DFE_1838</name>
</gene>
<evidence type="ECO:0000256" key="9">
    <source>
        <dbReference type="ARBA" id="ARBA00047883"/>
    </source>
</evidence>
<dbReference type="HAMAP" id="MF_00097">
    <property type="entry name" value="TMP_synthase"/>
    <property type="match status" value="1"/>
</dbReference>
<dbReference type="FunFam" id="3.20.20.70:FF:000096">
    <property type="entry name" value="Thiamine-phosphate synthase"/>
    <property type="match status" value="1"/>
</dbReference>
<dbReference type="PANTHER" id="PTHR20857">
    <property type="entry name" value="THIAMINE-PHOSPHATE PYROPHOSPHORYLASE"/>
    <property type="match status" value="1"/>
</dbReference>
<evidence type="ECO:0000256" key="11">
    <source>
        <dbReference type="RuleBase" id="RU003826"/>
    </source>
</evidence>
<keyword evidence="4 10" id="KW-0479">Metal-binding</keyword>
<evidence type="ECO:0000256" key="4">
    <source>
        <dbReference type="ARBA" id="ARBA00022723"/>
    </source>
</evidence>
<evidence type="ECO:0000256" key="7">
    <source>
        <dbReference type="ARBA" id="ARBA00047334"/>
    </source>
</evidence>
<evidence type="ECO:0000313" key="15">
    <source>
        <dbReference type="Proteomes" id="UP000269883"/>
    </source>
</evidence>
<dbReference type="InterPro" id="IPR022998">
    <property type="entry name" value="ThiamineP_synth_TenI"/>
</dbReference>
<feature type="binding site" evidence="10">
    <location>
        <position position="92"/>
    </location>
    <ligand>
        <name>Mg(2+)</name>
        <dbReference type="ChEBI" id="CHEBI:18420"/>
    </ligand>
</feature>
<dbReference type="InterPro" id="IPR036206">
    <property type="entry name" value="ThiamineP_synth_sf"/>
</dbReference>
<dbReference type="UniPathway" id="UPA00060">
    <property type="reaction ID" value="UER00141"/>
</dbReference>
<feature type="binding site" evidence="10">
    <location>
        <begin position="137"/>
        <end position="139"/>
    </location>
    <ligand>
        <name>2-[(2R,5Z)-2-carboxy-4-methylthiazol-5(2H)-ylidene]ethyl phosphate</name>
        <dbReference type="ChEBI" id="CHEBI:62899"/>
    </ligand>
</feature>
<comment type="cofactor">
    <cofactor evidence="10">
        <name>Mg(2+)</name>
        <dbReference type="ChEBI" id="CHEBI:18420"/>
    </cofactor>
    <text evidence="10">Binds 1 Mg(2+) ion per subunit.</text>
</comment>
<sequence length="213" mass="21920">MTQATVDYSVYLVTDTALCGSRGVPETARLAVKGGATVIQVRDKNASTSEFIALAKAVQTAITGTDAKLIINDNVEVARAIGADGIHIGQSDLPYHEARAIMGPEAIIGLSVETMEQVIQAEGWGVDYMGISPVFDTPTKTDTAAAWGLDGLALARHATSRPLVGIGGIGPDNAADVIRAGANGVAVVSAICAAQDPEAAARNLLDQVRAARV</sequence>
<evidence type="ECO:0000313" key="14">
    <source>
        <dbReference type="EMBL" id="BBD08564.1"/>
    </source>
</evidence>
<evidence type="ECO:0000256" key="3">
    <source>
        <dbReference type="ARBA" id="ARBA00022679"/>
    </source>
</evidence>
<dbReference type="AlphaFoldDB" id="A0A2Z6AZ78"/>
<feature type="binding site" evidence="10">
    <location>
        <begin position="188"/>
        <end position="189"/>
    </location>
    <ligand>
        <name>2-[(2R,5Z)-2-carboxy-4-methylthiazol-5(2H)-ylidene]ethyl phosphate</name>
        <dbReference type="ChEBI" id="CHEBI:62899"/>
    </ligand>
</feature>
<comment type="pathway">
    <text evidence="2 10 12">Cofactor biosynthesis; thiamine diphosphate biosynthesis; thiamine phosphate from 4-amino-2-methyl-5-diphosphomethylpyrimidine and 4-methyl-5-(2-phosphoethyl)-thiazole: step 1/1.</text>
</comment>
<dbReference type="Gene3D" id="3.20.20.70">
    <property type="entry name" value="Aldolase class I"/>
    <property type="match status" value="1"/>
</dbReference>
<dbReference type="PANTHER" id="PTHR20857:SF15">
    <property type="entry name" value="THIAMINE-PHOSPHATE SYNTHASE"/>
    <property type="match status" value="1"/>
</dbReference>
<dbReference type="GO" id="GO:0004789">
    <property type="term" value="F:thiamine-phosphate diphosphorylase activity"/>
    <property type="evidence" value="ECO:0007669"/>
    <property type="project" value="UniProtKB-UniRule"/>
</dbReference>
<feature type="binding site" evidence="10">
    <location>
        <position position="111"/>
    </location>
    <ligand>
        <name>4-amino-2-methyl-5-(diphosphooxymethyl)pyrimidine</name>
        <dbReference type="ChEBI" id="CHEBI:57841"/>
    </ligand>
</feature>
<feature type="domain" description="Thiamine phosphate synthase/TenI" evidence="13">
    <location>
        <begin position="10"/>
        <end position="191"/>
    </location>
</feature>
<protein>
    <recommendedName>
        <fullName evidence="10">Thiamine-phosphate synthase</fullName>
        <shortName evidence="10">TP synthase</shortName>
        <shortName evidence="10">TPS</shortName>
        <ecNumber evidence="10">2.5.1.3</ecNumber>
    </recommendedName>
    <alternativeName>
        <fullName evidence="10">Thiamine-phosphate pyrophosphorylase</fullName>
        <shortName evidence="10">TMP pyrophosphorylase</shortName>
        <shortName evidence="10">TMP-PPase</shortName>
    </alternativeName>
</protein>
<dbReference type="GO" id="GO:0005737">
    <property type="term" value="C:cytoplasm"/>
    <property type="evidence" value="ECO:0007669"/>
    <property type="project" value="TreeGrafter"/>
</dbReference>
<feature type="binding site" evidence="10">
    <location>
        <position position="73"/>
    </location>
    <ligand>
        <name>Mg(2+)</name>
        <dbReference type="ChEBI" id="CHEBI:18420"/>
    </ligand>
</feature>
<feature type="binding site" evidence="10">
    <location>
        <position position="72"/>
    </location>
    <ligand>
        <name>4-amino-2-methyl-5-(diphosphooxymethyl)pyrimidine</name>
        <dbReference type="ChEBI" id="CHEBI:57841"/>
    </ligand>
</feature>
<dbReference type="EMBL" id="AP017378">
    <property type="protein sequence ID" value="BBD08564.1"/>
    <property type="molecule type" value="Genomic_DNA"/>
</dbReference>
<dbReference type="GO" id="GO:0000287">
    <property type="term" value="F:magnesium ion binding"/>
    <property type="evidence" value="ECO:0007669"/>
    <property type="project" value="UniProtKB-UniRule"/>
</dbReference>